<organism evidence="3 4">
    <name type="scientific">Hyaloscypha variabilis (strain UAMH 11265 / GT02V1 / F)</name>
    <name type="common">Meliniomyces variabilis</name>
    <dbReference type="NCBI Taxonomy" id="1149755"/>
    <lineage>
        <taxon>Eukaryota</taxon>
        <taxon>Fungi</taxon>
        <taxon>Dikarya</taxon>
        <taxon>Ascomycota</taxon>
        <taxon>Pezizomycotina</taxon>
        <taxon>Leotiomycetes</taxon>
        <taxon>Helotiales</taxon>
        <taxon>Hyaloscyphaceae</taxon>
        <taxon>Hyaloscypha</taxon>
        <taxon>Hyaloscypha variabilis</taxon>
    </lineage>
</organism>
<evidence type="ECO:0000313" key="4">
    <source>
        <dbReference type="Proteomes" id="UP000235786"/>
    </source>
</evidence>
<dbReference type="OrthoDB" id="10616604at2759"/>
<evidence type="ECO:0000256" key="2">
    <source>
        <dbReference type="SAM" id="Phobius"/>
    </source>
</evidence>
<keyword evidence="2" id="KW-0812">Transmembrane</keyword>
<evidence type="ECO:0000256" key="1">
    <source>
        <dbReference type="SAM" id="MobiDB-lite"/>
    </source>
</evidence>
<reference evidence="3 4" key="1">
    <citation type="submission" date="2016-04" db="EMBL/GenBank/DDBJ databases">
        <title>A degradative enzymes factory behind the ericoid mycorrhizal symbiosis.</title>
        <authorList>
            <consortium name="DOE Joint Genome Institute"/>
            <person name="Martino E."/>
            <person name="Morin E."/>
            <person name="Grelet G."/>
            <person name="Kuo A."/>
            <person name="Kohler A."/>
            <person name="Daghino S."/>
            <person name="Barry K."/>
            <person name="Choi C."/>
            <person name="Cichocki N."/>
            <person name="Clum A."/>
            <person name="Copeland A."/>
            <person name="Hainaut M."/>
            <person name="Haridas S."/>
            <person name="Labutti K."/>
            <person name="Lindquist E."/>
            <person name="Lipzen A."/>
            <person name="Khouja H.-R."/>
            <person name="Murat C."/>
            <person name="Ohm R."/>
            <person name="Olson A."/>
            <person name="Spatafora J."/>
            <person name="Veneault-Fourrey C."/>
            <person name="Henrissat B."/>
            <person name="Grigoriev I."/>
            <person name="Martin F."/>
            <person name="Perotto S."/>
        </authorList>
    </citation>
    <scope>NUCLEOTIDE SEQUENCE [LARGE SCALE GENOMIC DNA]</scope>
    <source>
        <strain evidence="3 4">F</strain>
    </source>
</reference>
<dbReference type="AlphaFoldDB" id="A0A2J6S1K0"/>
<name>A0A2J6S1K0_HYAVF</name>
<keyword evidence="2" id="KW-1133">Transmembrane helix</keyword>
<sequence>MFSLSSHGSMFAASVQLQLCVGYLYIFIISNPSILHTLIGVPFINAFLSLSSGFCPYLTIRNICTDQMANRPNRVAIFMMEGVYAILRDLKERGPDDPLGSMLSIGILRRRLAENQLLDISEEYAVKQLRAMDNDLVDAQRAIELHLDGRKKALEETGRLNVDDEREFLRRMESPEAQYSHNLLDHLEISEERLQEISSKGKGSTIGEWIDSTITKELYGASESQLCASALYKYHVLLNEFRERRAAHYREIRQNQDLSDEKVMVCMREFDAQESDKFHEGPAREKLSDYAARLFMLDRYRTRVHKRVTYTEEAQLAAFRSRFVKPGHLNTLKNEPFAHLLYHMEEAQFGQPVNLPKSEPVKPDWGAASSSSTNNQGKKNSATTNTAPGTTSQSESLHEATSKEYHLMVVDLSSSSFINSFAGSSTLAKNRNLDATVESDDEDELFNPPARGDVNQVPLMDLASPLGTQELKHAEKSDHSSTFTPPATRDLDQVGVIDVASLPKTQSLHPVVESKFTSSTIPRANENLDPNFPGTSSAITKRSSIIESGIMEDQKIEGGIMEGPKVEGDVEEVSPLIKGIRRTVKAMKEYQARGGKFPPLQKDEKGNYILEGYYKDEKGNWIRRNSPASSMATQDNERTLEALTVVEDKKGKGKELSTIDSPTSSVSTQVIENTFEALTVVEDKKGKGKELSATDSPSSSMVTQSGKHIPKAMVVKNKKDVGKKVANHDSPASGIPKQDTQRGLEATVVEKKNGKAKDVSDFDQPSSSIPKSEDDTPCYSFCDPTKEKKGAEDEFDPELIARLRAQHGQVDDESKVIENAINWYLTREKYNGFLPRPHTKIKCPLKCTAKQHKEMIDMMLGIGSTYFQLKAAEHMRKQAQAALSRGSGYATEVFGPSDPTSAQAGGSQAGDSPAEDSQAKSKSKKKNNKKKHAKTAPATASTAASNPSAFPNARPDYDWTASGYKDVISDVKLHEELYRLKVRISGPDITIPNDLEEAKAHLKATYPMESDWSVTAVTICGGSAALACAFCFASEAPIKAYLAKKGVVAKQTAIDAEAFRFGVRAYDMQIQMLKEG</sequence>
<feature type="transmembrane region" description="Helical" evidence="2">
    <location>
        <begin position="38"/>
        <end position="60"/>
    </location>
</feature>
<feature type="region of interest" description="Disordered" evidence="1">
    <location>
        <begin position="724"/>
        <end position="743"/>
    </location>
</feature>
<keyword evidence="4" id="KW-1185">Reference proteome</keyword>
<keyword evidence="2" id="KW-0472">Membrane</keyword>
<feature type="region of interest" description="Disordered" evidence="1">
    <location>
        <begin position="685"/>
        <end position="707"/>
    </location>
</feature>
<feature type="transmembrane region" description="Helical" evidence="2">
    <location>
        <begin position="6"/>
        <end position="26"/>
    </location>
</feature>
<feature type="region of interest" description="Disordered" evidence="1">
    <location>
        <begin position="751"/>
        <end position="778"/>
    </location>
</feature>
<feature type="region of interest" description="Disordered" evidence="1">
    <location>
        <begin position="890"/>
        <end position="952"/>
    </location>
</feature>
<evidence type="ECO:0000313" key="3">
    <source>
        <dbReference type="EMBL" id="PMD44643.1"/>
    </source>
</evidence>
<feature type="compositionally biased region" description="Basic residues" evidence="1">
    <location>
        <begin position="921"/>
        <end position="934"/>
    </location>
</feature>
<feature type="region of interest" description="Disordered" evidence="1">
    <location>
        <begin position="353"/>
        <end position="399"/>
    </location>
</feature>
<proteinExistence type="predicted"/>
<accession>A0A2J6S1K0</accession>
<feature type="compositionally biased region" description="Polar residues" evidence="1">
    <location>
        <begin position="368"/>
        <end position="395"/>
    </location>
</feature>
<dbReference type="EMBL" id="KZ613941">
    <property type="protein sequence ID" value="PMD44643.1"/>
    <property type="molecule type" value="Genomic_DNA"/>
</dbReference>
<feature type="region of interest" description="Disordered" evidence="1">
    <location>
        <begin position="436"/>
        <end position="456"/>
    </location>
</feature>
<feature type="compositionally biased region" description="Polar residues" evidence="1">
    <location>
        <begin position="693"/>
        <end position="706"/>
    </location>
</feature>
<protein>
    <submittedName>
        <fullName evidence="3">Uncharacterized protein</fullName>
    </submittedName>
</protein>
<feature type="compositionally biased region" description="Low complexity" evidence="1">
    <location>
        <begin position="935"/>
        <end position="952"/>
    </location>
</feature>
<feature type="compositionally biased region" description="Polar residues" evidence="1">
    <location>
        <begin position="898"/>
        <end position="910"/>
    </location>
</feature>
<dbReference type="Proteomes" id="UP000235786">
    <property type="component" value="Unassembled WGS sequence"/>
</dbReference>
<gene>
    <name evidence="3" type="ORF">L207DRAFT_579579</name>
</gene>
<feature type="compositionally biased region" description="Basic and acidic residues" evidence="1">
    <location>
        <begin position="751"/>
        <end position="760"/>
    </location>
</feature>